<dbReference type="Pfam" id="PF08263">
    <property type="entry name" value="LRRNT_2"/>
    <property type="match status" value="1"/>
</dbReference>
<keyword evidence="9" id="KW-0472">Membrane</keyword>
<dbReference type="GO" id="GO:0048833">
    <property type="term" value="P:specification of floral organ number"/>
    <property type="evidence" value="ECO:0000318"/>
    <property type="project" value="GO_Central"/>
</dbReference>
<evidence type="ECO:0000256" key="4">
    <source>
        <dbReference type="ARBA" id="ARBA00022614"/>
    </source>
</evidence>
<keyword evidence="10" id="KW-0325">Glycoprotein</keyword>
<comment type="similarity">
    <text evidence="11">Belongs to the polygalacturonase-inhibiting protein family.</text>
</comment>
<dbReference type="Gene3D" id="3.80.10.10">
    <property type="entry name" value="Ribonuclease Inhibitor"/>
    <property type="match status" value="1"/>
</dbReference>
<evidence type="ECO:0000313" key="14">
    <source>
        <dbReference type="EMBL" id="EYU27091.1"/>
    </source>
</evidence>
<dbReference type="eggNOG" id="ENOG502QRQP">
    <property type="taxonomic scope" value="Eukaryota"/>
</dbReference>
<keyword evidence="8" id="KW-1133">Transmembrane helix</keyword>
<comment type="similarity">
    <text evidence="3">Belongs to the RLP family.</text>
</comment>
<evidence type="ECO:0000256" key="1">
    <source>
        <dbReference type="ARBA" id="ARBA00004196"/>
    </source>
</evidence>
<keyword evidence="7" id="KW-0677">Repeat</keyword>
<dbReference type="PANTHER" id="PTHR48059">
    <property type="entry name" value="POLYGALACTURONASE INHIBITOR 1"/>
    <property type="match status" value="1"/>
</dbReference>
<dbReference type="InterPro" id="IPR001611">
    <property type="entry name" value="Leu-rich_rpt"/>
</dbReference>
<evidence type="ECO:0000259" key="13">
    <source>
        <dbReference type="Pfam" id="PF08263"/>
    </source>
</evidence>
<evidence type="ECO:0000313" key="15">
    <source>
        <dbReference type="Proteomes" id="UP000030748"/>
    </source>
</evidence>
<feature type="chain" id="PRO_5001506860" description="Leucine-rich repeat-containing N-terminal plant-type domain-containing protein" evidence="12">
    <location>
        <begin position="20"/>
        <end position="313"/>
    </location>
</feature>
<dbReference type="InterPro" id="IPR032675">
    <property type="entry name" value="LRR_dom_sf"/>
</dbReference>
<dbReference type="GO" id="GO:0004857">
    <property type="term" value="F:enzyme inhibitor activity"/>
    <property type="evidence" value="ECO:0000318"/>
    <property type="project" value="GO_Central"/>
</dbReference>
<evidence type="ECO:0000256" key="6">
    <source>
        <dbReference type="ARBA" id="ARBA00022729"/>
    </source>
</evidence>
<name>A0A022QGN1_ERYGU</name>
<evidence type="ECO:0000256" key="8">
    <source>
        <dbReference type="ARBA" id="ARBA00022989"/>
    </source>
</evidence>
<evidence type="ECO:0000256" key="10">
    <source>
        <dbReference type="ARBA" id="ARBA00023180"/>
    </source>
</evidence>
<evidence type="ECO:0000256" key="2">
    <source>
        <dbReference type="ARBA" id="ARBA00004479"/>
    </source>
</evidence>
<dbReference type="PRINTS" id="PR00019">
    <property type="entry name" value="LEURICHRPT"/>
</dbReference>
<keyword evidence="5" id="KW-0812">Transmembrane</keyword>
<keyword evidence="6 12" id="KW-0732">Signal</keyword>
<sequence length="313" mass="34895">MLFLLPFLLFIFFPNLSQSTSSELCHPQDKAALLSFKHSFSNPNPFPSWDPLFDCCDWYGVTCNDTTNLVISFTIISQTLNGTIPPSISNLKHLQILRLHKIPNLVGQIPLEISKLSNLTSLTISWTNISGPLPSFLVNLKNLVFLDLSFNRLSGSIPPSLATLPFLRGIDLSRNQLTGQIPESFGHLPKTAEFPALVLSHNKLSGEIPSSLSNVNFSFIDISSNTLSGDASVFFGEGKATDTIVISRNHFEFDLSKVGFMHFLITLDISHNKIYGNIPKHITDAVFLQQLNVSYNRLCGEIPTGWKLRYRKD</sequence>
<dbReference type="STRING" id="4155.A0A022QGN1"/>
<dbReference type="AlphaFoldDB" id="A0A022QGN1"/>
<dbReference type="InterPro" id="IPR051848">
    <property type="entry name" value="PGIP"/>
</dbReference>
<evidence type="ECO:0000256" key="7">
    <source>
        <dbReference type="ARBA" id="ARBA00022737"/>
    </source>
</evidence>
<feature type="domain" description="Leucine-rich repeat-containing N-terminal plant-type" evidence="13">
    <location>
        <begin position="26"/>
        <end position="64"/>
    </location>
</feature>
<feature type="signal peptide" evidence="12">
    <location>
        <begin position="1"/>
        <end position="19"/>
    </location>
</feature>
<keyword evidence="15" id="KW-1185">Reference proteome</keyword>
<reference evidence="14 15" key="1">
    <citation type="journal article" date="2013" name="Proc. Natl. Acad. Sci. U.S.A.">
        <title>Fine-scale variation in meiotic recombination in Mimulus inferred from population shotgun sequencing.</title>
        <authorList>
            <person name="Hellsten U."/>
            <person name="Wright K.M."/>
            <person name="Jenkins J."/>
            <person name="Shu S."/>
            <person name="Yuan Y."/>
            <person name="Wessler S.R."/>
            <person name="Schmutz J."/>
            <person name="Willis J.H."/>
            <person name="Rokhsar D.S."/>
        </authorList>
    </citation>
    <scope>NUCLEOTIDE SEQUENCE [LARGE SCALE GENOMIC DNA]</scope>
    <source>
        <strain evidence="15">cv. DUN x IM62</strain>
    </source>
</reference>
<feature type="non-terminal residue" evidence="14">
    <location>
        <position position="313"/>
    </location>
</feature>
<organism evidence="14 15">
    <name type="scientific">Erythranthe guttata</name>
    <name type="common">Yellow monkey flower</name>
    <name type="synonym">Mimulus guttatus</name>
    <dbReference type="NCBI Taxonomy" id="4155"/>
    <lineage>
        <taxon>Eukaryota</taxon>
        <taxon>Viridiplantae</taxon>
        <taxon>Streptophyta</taxon>
        <taxon>Embryophyta</taxon>
        <taxon>Tracheophyta</taxon>
        <taxon>Spermatophyta</taxon>
        <taxon>Magnoliopsida</taxon>
        <taxon>eudicotyledons</taxon>
        <taxon>Gunneridae</taxon>
        <taxon>Pentapetalae</taxon>
        <taxon>asterids</taxon>
        <taxon>lamiids</taxon>
        <taxon>Lamiales</taxon>
        <taxon>Phrymaceae</taxon>
        <taxon>Erythranthe</taxon>
    </lineage>
</organism>
<protein>
    <recommendedName>
        <fullName evidence="13">Leucine-rich repeat-containing N-terminal plant-type domain-containing protein</fullName>
    </recommendedName>
</protein>
<evidence type="ECO:0000256" key="12">
    <source>
        <dbReference type="SAM" id="SignalP"/>
    </source>
</evidence>
<dbReference type="InterPro" id="IPR013210">
    <property type="entry name" value="LRR_N_plant-typ"/>
</dbReference>
<dbReference type="PANTHER" id="PTHR48059:SF4">
    <property type="entry name" value="POLYGALACTURONASE INHIBITOR 1-RELATED"/>
    <property type="match status" value="1"/>
</dbReference>
<proteinExistence type="inferred from homology"/>
<dbReference type="GO" id="GO:0016020">
    <property type="term" value="C:membrane"/>
    <property type="evidence" value="ECO:0007669"/>
    <property type="project" value="UniProtKB-SubCell"/>
</dbReference>
<accession>A0A022QGN1</accession>
<evidence type="ECO:0000256" key="3">
    <source>
        <dbReference type="ARBA" id="ARBA00009592"/>
    </source>
</evidence>
<dbReference type="EMBL" id="KI631506">
    <property type="protein sequence ID" value="EYU27091.1"/>
    <property type="molecule type" value="Genomic_DNA"/>
</dbReference>
<dbReference type="Proteomes" id="UP000030748">
    <property type="component" value="Unassembled WGS sequence"/>
</dbReference>
<evidence type="ECO:0000256" key="9">
    <source>
        <dbReference type="ARBA" id="ARBA00023136"/>
    </source>
</evidence>
<dbReference type="SUPFAM" id="SSF52058">
    <property type="entry name" value="L domain-like"/>
    <property type="match status" value="1"/>
</dbReference>
<gene>
    <name evidence="14" type="ORF">MIMGU_mgv1a026877mg</name>
</gene>
<keyword evidence="4" id="KW-0433">Leucine-rich repeat</keyword>
<comment type="subcellular location">
    <subcellularLocation>
        <location evidence="1">Cell envelope</location>
    </subcellularLocation>
    <subcellularLocation>
        <location evidence="2">Membrane</location>
        <topology evidence="2">Single-pass type I membrane protein</topology>
    </subcellularLocation>
</comment>
<dbReference type="PROSITE" id="PS51450">
    <property type="entry name" value="LRR"/>
    <property type="match status" value="1"/>
</dbReference>
<dbReference type="Pfam" id="PF00560">
    <property type="entry name" value="LRR_1"/>
    <property type="match status" value="6"/>
</dbReference>
<dbReference type="FunFam" id="3.80.10.10:FF:000275">
    <property type="entry name" value="Leucine-rich repeat receptor-like protein kinase"/>
    <property type="match status" value="1"/>
</dbReference>
<evidence type="ECO:0000256" key="5">
    <source>
        <dbReference type="ARBA" id="ARBA00022692"/>
    </source>
</evidence>
<evidence type="ECO:0000256" key="11">
    <source>
        <dbReference type="ARBA" id="ARBA00038043"/>
    </source>
</evidence>